<sequence length="239" mass="27602">MGGHGGLNILPQKRWNVYNFDNREKVRLDEETAAKEEQLKREQSRRRDTELRLEKLRQARGLATRDPSEAEDKPSSTSVEAVPAPAAALSVSNPLNSESDSKHINLFEGIRIFDPIKPGDEKRSEKRSRFARDEDMNKRIKKEEVRVVGPEDEKYKLGYGVAGKGVRLPWYMEKRVVDGIDDNEEHINLRRKEKKTSGGGKKTMDELRKERLKREMKEKERERALLMMKHKKDGGFSSS</sequence>
<evidence type="ECO:0000313" key="4">
    <source>
        <dbReference type="EMBL" id="KAL1559730.1"/>
    </source>
</evidence>
<evidence type="ECO:0000256" key="1">
    <source>
        <dbReference type="SAM" id="Coils"/>
    </source>
</evidence>
<accession>A0ABD1HUQ8</accession>
<dbReference type="SMART" id="SM01083">
    <property type="entry name" value="Cir_N"/>
    <property type="match status" value="1"/>
</dbReference>
<feature type="region of interest" description="Disordered" evidence="2">
    <location>
        <begin position="33"/>
        <end position="85"/>
    </location>
</feature>
<proteinExistence type="predicted"/>
<feature type="compositionally biased region" description="Basic and acidic residues" evidence="2">
    <location>
        <begin position="33"/>
        <end position="57"/>
    </location>
</feature>
<feature type="domain" description="CBF1-interacting co-repressor CIR N-terminal" evidence="3">
    <location>
        <begin position="14"/>
        <end position="50"/>
    </location>
</feature>
<keyword evidence="5" id="KW-1185">Reference proteome</keyword>
<dbReference type="PANTHER" id="PTHR31861:SF15">
    <property type="entry name" value="DUF577 DOMAIN-CONTAINING PROTEIN"/>
    <property type="match status" value="1"/>
</dbReference>
<gene>
    <name evidence="4" type="ORF">AAHA92_10039</name>
</gene>
<dbReference type="PANTHER" id="PTHR31861">
    <property type="entry name" value="OS10G0507500 PROTEIN"/>
    <property type="match status" value="1"/>
</dbReference>
<feature type="coiled-coil region" evidence="1">
    <location>
        <begin position="202"/>
        <end position="229"/>
    </location>
</feature>
<dbReference type="InterPro" id="IPR019339">
    <property type="entry name" value="CIR_N_dom"/>
</dbReference>
<dbReference type="Proteomes" id="UP001567538">
    <property type="component" value="Unassembled WGS sequence"/>
</dbReference>
<organism evidence="4 5">
    <name type="scientific">Salvia divinorum</name>
    <name type="common">Maria pastora</name>
    <name type="synonym">Diviner's sage</name>
    <dbReference type="NCBI Taxonomy" id="28513"/>
    <lineage>
        <taxon>Eukaryota</taxon>
        <taxon>Viridiplantae</taxon>
        <taxon>Streptophyta</taxon>
        <taxon>Embryophyta</taxon>
        <taxon>Tracheophyta</taxon>
        <taxon>Spermatophyta</taxon>
        <taxon>Magnoliopsida</taxon>
        <taxon>eudicotyledons</taxon>
        <taxon>Gunneridae</taxon>
        <taxon>Pentapetalae</taxon>
        <taxon>asterids</taxon>
        <taxon>lamiids</taxon>
        <taxon>Lamiales</taxon>
        <taxon>Lamiaceae</taxon>
        <taxon>Nepetoideae</taxon>
        <taxon>Mentheae</taxon>
        <taxon>Salviinae</taxon>
        <taxon>Salvia</taxon>
        <taxon>Salvia subgen. Calosphace</taxon>
    </lineage>
</organism>
<evidence type="ECO:0000313" key="5">
    <source>
        <dbReference type="Proteomes" id="UP001567538"/>
    </source>
</evidence>
<evidence type="ECO:0000256" key="2">
    <source>
        <dbReference type="SAM" id="MobiDB-lite"/>
    </source>
</evidence>
<protein>
    <submittedName>
        <fullName evidence="4">Inner centromere protein-like</fullName>
    </submittedName>
</protein>
<keyword evidence="1" id="KW-0175">Coiled coil</keyword>
<dbReference type="AlphaFoldDB" id="A0ABD1HUQ8"/>
<name>A0ABD1HUQ8_SALDI</name>
<dbReference type="EMBL" id="JBEAFC010000004">
    <property type="protein sequence ID" value="KAL1559730.1"/>
    <property type="molecule type" value="Genomic_DNA"/>
</dbReference>
<comment type="caution">
    <text evidence="4">The sequence shown here is derived from an EMBL/GenBank/DDBJ whole genome shotgun (WGS) entry which is preliminary data.</text>
</comment>
<feature type="compositionally biased region" description="Low complexity" evidence="2">
    <location>
        <begin position="75"/>
        <end position="85"/>
    </location>
</feature>
<reference evidence="4 5" key="1">
    <citation type="submission" date="2024-06" db="EMBL/GenBank/DDBJ databases">
        <title>A chromosome level genome sequence of Diviner's sage (Salvia divinorum).</title>
        <authorList>
            <person name="Ford S.A."/>
            <person name="Ro D.-K."/>
            <person name="Ness R.W."/>
            <person name="Phillips M.A."/>
        </authorList>
    </citation>
    <scope>NUCLEOTIDE SEQUENCE [LARGE SCALE GENOMIC DNA]</scope>
    <source>
        <strain evidence="4">SAF-2024a</strain>
        <tissue evidence="4">Leaf</tissue>
    </source>
</reference>
<evidence type="ECO:0000259" key="3">
    <source>
        <dbReference type="SMART" id="SM01083"/>
    </source>
</evidence>